<dbReference type="PANTHER" id="PTHR45826">
    <property type="entry name" value="POLYAMINE TRANSPORTER PUT1"/>
    <property type="match status" value="1"/>
</dbReference>
<gene>
    <name evidence="9" type="ORF">ACFW6T_14995</name>
</gene>
<dbReference type="Proteomes" id="UP001599542">
    <property type="component" value="Unassembled WGS sequence"/>
</dbReference>
<evidence type="ECO:0000256" key="3">
    <source>
        <dbReference type="ARBA" id="ARBA00022475"/>
    </source>
</evidence>
<evidence type="ECO:0000256" key="7">
    <source>
        <dbReference type="SAM" id="MobiDB-lite"/>
    </source>
</evidence>
<feature type="transmembrane region" description="Helical" evidence="8">
    <location>
        <begin position="384"/>
        <end position="403"/>
    </location>
</feature>
<keyword evidence="3" id="KW-1003">Cell membrane</keyword>
<keyword evidence="10" id="KW-1185">Reference proteome</keyword>
<dbReference type="EMBL" id="JBHYPX010000026">
    <property type="protein sequence ID" value="MFE1353284.1"/>
    <property type="molecule type" value="Genomic_DNA"/>
</dbReference>
<feature type="transmembrane region" description="Helical" evidence="8">
    <location>
        <begin position="178"/>
        <end position="199"/>
    </location>
</feature>
<accession>A0ABW6GKY6</accession>
<name>A0ABW6GKY6_9ACTN</name>
<evidence type="ECO:0000256" key="4">
    <source>
        <dbReference type="ARBA" id="ARBA00022692"/>
    </source>
</evidence>
<keyword evidence="4 8" id="KW-0812">Transmembrane</keyword>
<keyword evidence="2" id="KW-0813">Transport</keyword>
<feature type="transmembrane region" description="Helical" evidence="8">
    <location>
        <begin position="305"/>
        <end position="327"/>
    </location>
</feature>
<feature type="compositionally biased region" description="Basic and acidic residues" evidence="7">
    <location>
        <begin position="484"/>
        <end position="495"/>
    </location>
</feature>
<proteinExistence type="predicted"/>
<evidence type="ECO:0000256" key="1">
    <source>
        <dbReference type="ARBA" id="ARBA00004651"/>
    </source>
</evidence>
<comment type="subcellular location">
    <subcellularLocation>
        <location evidence="1">Cell membrane</location>
        <topology evidence="1">Multi-pass membrane protein</topology>
    </subcellularLocation>
</comment>
<dbReference type="PIRSF" id="PIRSF006060">
    <property type="entry name" value="AA_transporter"/>
    <property type="match status" value="1"/>
</dbReference>
<evidence type="ECO:0000313" key="10">
    <source>
        <dbReference type="Proteomes" id="UP001599542"/>
    </source>
</evidence>
<feature type="transmembrane region" description="Helical" evidence="8">
    <location>
        <begin position="150"/>
        <end position="171"/>
    </location>
</feature>
<feature type="transmembrane region" description="Helical" evidence="8">
    <location>
        <begin position="415"/>
        <end position="434"/>
    </location>
</feature>
<evidence type="ECO:0000256" key="2">
    <source>
        <dbReference type="ARBA" id="ARBA00022448"/>
    </source>
</evidence>
<comment type="caution">
    <text evidence="9">The sequence shown here is derived from an EMBL/GenBank/DDBJ whole genome shotgun (WGS) entry which is preliminary data.</text>
</comment>
<evidence type="ECO:0000256" key="6">
    <source>
        <dbReference type="ARBA" id="ARBA00023136"/>
    </source>
</evidence>
<feature type="region of interest" description="Disordered" evidence="7">
    <location>
        <begin position="479"/>
        <end position="498"/>
    </location>
</feature>
<dbReference type="PANTHER" id="PTHR45826:SF2">
    <property type="entry name" value="AMINO ACID TRANSPORTER"/>
    <property type="match status" value="1"/>
</dbReference>
<evidence type="ECO:0000256" key="8">
    <source>
        <dbReference type="SAM" id="Phobius"/>
    </source>
</evidence>
<feature type="transmembrane region" description="Helical" evidence="8">
    <location>
        <begin position="446"/>
        <end position="464"/>
    </location>
</feature>
<feature type="transmembrane region" description="Helical" evidence="8">
    <location>
        <begin position="219"/>
        <end position="236"/>
    </location>
</feature>
<sequence>MTAIPVAPPENRWATPKRVSLVPLVALIFFSVSGGAYGIEPLFSTSGPGMGILLILVAPLIYSVPHALVCAELGTAIPVEGGYYHWVKRGLGRFWAFQQGLLQWVCSFVDMALYPVMFTSYLSSLVSAVAPGQHVFFEFHLYKADIQVDLNWVICVGVILLFTLLNLMGAGWVGDSSVAFAIICLTPMLLLTAIGLYQLVTDGTNPVSAMTAEQGQSTWNAFGAGLFIVMWNYSGWDSVSTVAGEMENPRKHLPRALFWSVLLIVAGYLLPSLASLAVGADGENGWKSWKDGSLPDIAGELAGPWLQYVVTIGGLFASVAMFSALLASYSRLPSSLSHDGYLPRWVSKESKRYKMPIASIIGSSVVYALFCFSSFQSLVIYDVFLTNIGILLEVAALIALRIREPHLERPYKIPGGWWSIALIATCLLGVSAWAAIQQYSEEGTKAVVYCLIVVGASLLLYPLLAARKAARTSAAADRAAANGRDAETGDGRAAETEAGDGAYELSGRAADSAHTDKAVSGTGTDSVEA</sequence>
<feature type="transmembrane region" description="Helical" evidence="8">
    <location>
        <begin position="21"/>
        <end position="39"/>
    </location>
</feature>
<reference evidence="9 10" key="1">
    <citation type="submission" date="2024-09" db="EMBL/GenBank/DDBJ databases">
        <title>The Natural Products Discovery Center: Release of the First 8490 Sequenced Strains for Exploring Actinobacteria Biosynthetic Diversity.</title>
        <authorList>
            <person name="Kalkreuter E."/>
            <person name="Kautsar S.A."/>
            <person name="Yang D."/>
            <person name="Bader C.D."/>
            <person name="Teijaro C.N."/>
            <person name="Fluegel L."/>
            <person name="Davis C.M."/>
            <person name="Simpson J.R."/>
            <person name="Lauterbach L."/>
            <person name="Steele A.D."/>
            <person name="Gui C."/>
            <person name="Meng S."/>
            <person name="Li G."/>
            <person name="Viehrig K."/>
            <person name="Ye F."/>
            <person name="Su P."/>
            <person name="Kiefer A.F."/>
            <person name="Nichols A."/>
            <person name="Cepeda A.J."/>
            <person name="Yan W."/>
            <person name="Fan B."/>
            <person name="Jiang Y."/>
            <person name="Adhikari A."/>
            <person name="Zheng C.-J."/>
            <person name="Schuster L."/>
            <person name="Cowan T.M."/>
            <person name="Smanski M.J."/>
            <person name="Chevrette M.G."/>
            <person name="De Carvalho L.P.S."/>
            <person name="Shen B."/>
        </authorList>
    </citation>
    <scope>NUCLEOTIDE SEQUENCE [LARGE SCALE GENOMIC DNA]</scope>
    <source>
        <strain evidence="9 10">NPDC058753</strain>
    </source>
</reference>
<feature type="transmembrane region" description="Helical" evidence="8">
    <location>
        <begin position="257"/>
        <end position="280"/>
    </location>
</feature>
<organism evidence="9 10">
    <name type="scientific">Kitasatospora phosalacinea</name>
    <dbReference type="NCBI Taxonomy" id="2065"/>
    <lineage>
        <taxon>Bacteria</taxon>
        <taxon>Bacillati</taxon>
        <taxon>Actinomycetota</taxon>
        <taxon>Actinomycetes</taxon>
        <taxon>Kitasatosporales</taxon>
        <taxon>Streptomycetaceae</taxon>
        <taxon>Kitasatospora</taxon>
    </lineage>
</organism>
<keyword evidence="6 8" id="KW-0472">Membrane</keyword>
<evidence type="ECO:0000256" key="5">
    <source>
        <dbReference type="ARBA" id="ARBA00022989"/>
    </source>
</evidence>
<protein>
    <submittedName>
        <fullName evidence="9">APC family permease</fullName>
    </submittedName>
</protein>
<feature type="transmembrane region" description="Helical" evidence="8">
    <location>
        <begin position="357"/>
        <end position="378"/>
    </location>
</feature>
<feature type="transmembrane region" description="Helical" evidence="8">
    <location>
        <begin position="100"/>
        <end position="130"/>
    </location>
</feature>
<dbReference type="InterPro" id="IPR002293">
    <property type="entry name" value="AA/rel_permease1"/>
</dbReference>
<feature type="transmembrane region" description="Helical" evidence="8">
    <location>
        <begin position="51"/>
        <end position="79"/>
    </location>
</feature>
<dbReference type="Gene3D" id="1.20.1740.10">
    <property type="entry name" value="Amino acid/polyamine transporter I"/>
    <property type="match status" value="1"/>
</dbReference>
<keyword evidence="5 8" id="KW-1133">Transmembrane helix</keyword>
<dbReference type="InterPro" id="IPR044566">
    <property type="entry name" value="RMV1-like"/>
</dbReference>
<feature type="region of interest" description="Disordered" evidence="7">
    <location>
        <begin position="505"/>
        <end position="529"/>
    </location>
</feature>
<dbReference type="RefSeq" id="WP_380326537.1">
    <property type="nucleotide sequence ID" value="NZ_JBHYPW010000034.1"/>
</dbReference>
<evidence type="ECO:0000313" key="9">
    <source>
        <dbReference type="EMBL" id="MFE1353284.1"/>
    </source>
</evidence>
<dbReference type="Pfam" id="PF13520">
    <property type="entry name" value="AA_permease_2"/>
    <property type="match status" value="1"/>
</dbReference>